<accession>A0A913WTP8</accession>
<keyword evidence="3" id="KW-0862">Zinc</keyword>
<dbReference type="InterPro" id="IPR057809">
    <property type="entry name" value="ZCCHC24_C"/>
</dbReference>
<dbReference type="RefSeq" id="XP_020893951.1">
    <property type="nucleotide sequence ID" value="XM_021038292.2"/>
</dbReference>
<dbReference type="GO" id="GO:0008270">
    <property type="term" value="F:zinc ion binding"/>
    <property type="evidence" value="ECO:0007669"/>
    <property type="project" value="UniProtKB-KW"/>
</dbReference>
<keyword evidence="1" id="KW-0479">Metal-binding</keyword>
<evidence type="ECO:0000313" key="5">
    <source>
        <dbReference type="EnsemblMetazoa" id="XP_020893951.1"/>
    </source>
</evidence>
<evidence type="ECO:0000259" key="4">
    <source>
        <dbReference type="SMART" id="SM01328"/>
    </source>
</evidence>
<evidence type="ECO:0000313" key="6">
    <source>
        <dbReference type="Proteomes" id="UP000887567"/>
    </source>
</evidence>
<dbReference type="Pfam" id="PF23490">
    <property type="entry name" value="ZCCHC24_C"/>
    <property type="match status" value="1"/>
</dbReference>
<dbReference type="Proteomes" id="UP000887567">
    <property type="component" value="Unplaced"/>
</dbReference>
<evidence type="ECO:0000256" key="2">
    <source>
        <dbReference type="ARBA" id="ARBA00022771"/>
    </source>
</evidence>
<proteinExistence type="predicted"/>
<keyword evidence="6" id="KW-1185">Reference proteome</keyword>
<dbReference type="GeneID" id="110233046"/>
<dbReference type="KEGG" id="epa:110233046"/>
<dbReference type="AlphaFoldDB" id="A0A913WTP8"/>
<sequence>MFAWTMSTVLSSSIFSNTPRSAYQSYYLFNNDTDRETMRSSSSSDPFDSLTSELYEHLSSLDNSPCSETFNENLPWSIDDEISSLAASLQDSLLLQQRSIRKTPKRPPDGYLCHLCFCKGHYIKDCPQARPKGEGLTPYQGKKRCFGEFKCPLCKRKWMSGNSWANMGQQCVKCFINVYPHKQRPLDKPDGLDVSDQTKEHPQELCEKCQFLGYYCRRAQQS</sequence>
<dbReference type="SMART" id="SM01328">
    <property type="entry name" value="zf-3CxxC"/>
    <property type="match status" value="1"/>
</dbReference>
<dbReference type="OrthoDB" id="10038672at2759"/>
<dbReference type="Pfam" id="PF13696">
    <property type="entry name" value="zf-CCHC_2"/>
    <property type="match status" value="1"/>
</dbReference>
<name>A0A913WTP8_EXADI</name>
<dbReference type="InterPro" id="IPR025829">
    <property type="entry name" value="Zn_knuckle_CX2CX3GHX4C"/>
</dbReference>
<reference evidence="5" key="1">
    <citation type="submission" date="2022-11" db="UniProtKB">
        <authorList>
            <consortium name="EnsemblMetazoa"/>
        </authorList>
    </citation>
    <scope>IDENTIFICATION</scope>
</reference>
<dbReference type="InterPro" id="IPR033446">
    <property type="entry name" value="ZCCHC24_Znf-3CxxC"/>
</dbReference>
<feature type="domain" description="3CxxC-type" evidence="4">
    <location>
        <begin position="144"/>
        <end position="212"/>
    </location>
</feature>
<protein>
    <recommendedName>
        <fullName evidence="4">3CxxC-type domain-containing protein</fullName>
    </recommendedName>
</protein>
<dbReference type="InterPro" id="IPR027377">
    <property type="entry name" value="ZAR1/RTP1-5-like_Znf-3CxxC"/>
</dbReference>
<dbReference type="EnsemblMetazoa" id="XM_021038292.2">
    <property type="protein sequence ID" value="XP_020893951.1"/>
    <property type="gene ID" value="LOC110233046"/>
</dbReference>
<organism evidence="5 6">
    <name type="scientific">Exaiptasia diaphana</name>
    <name type="common">Tropical sea anemone</name>
    <name type="synonym">Aiptasia pulchella</name>
    <dbReference type="NCBI Taxonomy" id="2652724"/>
    <lineage>
        <taxon>Eukaryota</taxon>
        <taxon>Metazoa</taxon>
        <taxon>Cnidaria</taxon>
        <taxon>Anthozoa</taxon>
        <taxon>Hexacorallia</taxon>
        <taxon>Actiniaria</taxon>
        <taxon>Aiptasiidae</taxon>
        <taxon>Exaiptasia</taxon>
    </lineage>
</organism>
<evidence type="ECO:0000256" key="1">
    <source>
        <dbReference type="ARBA" id="ARBA00022723"/>
    </source>
</evidence>
<dbReference type="Pfam" id="PF17180">
    <property type="entry name" value="Zn_ribbon_3CxxC_2"/>
    <property type="match status" value="1"/>
</dbReference>
<evidence type="ECO:0000256" key="3">
    <source>
        <dbReference type="ARBA" id="ARBA00022833"/>
    </source>
</evidence>
<keyword evidence="2" id="KW-0863">Zinc-finger</keyword>
<dbReference type="OMA" id="FNENLPW"/>